<evidence type="ECO:0008006" key="3">
    <source>
        <dbReference type="Google" id="ProtNLM"/>
    </source>
</evidence>
<proteinExistence type="predicted"/>
<evidence type="ECO:0000313" key="2">
    <source>
        <dbReference type="Proteomes" id="UP000018004"/>
    </source>
</evidence>
<dbReference type="EMBL" id="AVGG01000001">
    <property type="protein sequence ID" value="ESU29930.1"/>
    <property type="molecule type" value="Genomic_DNA"/>
</dbReference>
<dbReference type="STRING" id="1341181.FLJC2902T_04110"/>
<gene>
    <name evidence="1" type="ORF">FLJC2902T_04110</name>
</gene>
<dbReference type="OrthoDB" id="1122844at2"/>
<dbReference type="PATRIC" id="fig|1341181.4.peg.403"/>
<comment type="caution">
    <text evidence="1">The sequence shown here is derived from an EMBL/GenBank/DDBJ whole genome shotgun (WGS) entry which is preliminary data.</text>
</comment>
<evidence type="ECO:0000313" key="1">
    <source>
        <dbReference type="EMBL" id="ESU29930.1"/>
    </source>
</evidence>
<dbReference type="RefSeq" id="WP_023578107.1">
    <property type="nucleotide sequence ID" value="NZ_AVGG01000001.1"/>
</dbReference>
<dbReference type="Gene3D" id="3.40.470.10">
    <property type="entry name" value="Uracil-DNA glycosylase-like domain"/>
    <property type="match status" value="1"/>
</dbReference>
<reference evidence="1 2" key="1">
    <citation type="submission" date="2013-08" db="EMBL/GenBank/DDBJ databases">
        <title>Flavobacterium limnosediminis JC2902 genome sequencing.</title>
        <authorList>
            <person name="Lee K."/>
            <person name="Yi H."/>
            <person name="Park S."/>
            <person name="Chun J."/>
        </authorList>
    </citation>
    <scope>NUCLEOTIDE SEQUENCE [LARGE SCALE GENOMIC DNA]</scope>
    <source>
        <strain evidence="1 2">JC2902</strain>
    </source>
</reference>
<dbReference type="Proteomes" id="UP000018004">
    <property type="component" value="Unassembled WGS sequence"/>
</dbReference>
<keyword evidence="2" id="KW-1185">Reference proteome</keyword>
<protein>
    <recommendedName>
        <fullName evidence="3">G:T/U mismatch-specific DNA glycosylase</fullName>
    </recommendedName>
</protein>
<organism evidence="1 2">
    <name type="scientific">Flavobacterium limnosediminis JC2902</name>
    <dbReference type="NCBI Taxonomy" id="1341181"/>
    <lineage>
        <taxon>Bacteria</taxon>
        <taxon>Pseudomonadati</taxon>
        <taxon>Bacteroidota</taxon>
        <taxon>Flavobacteriia</taxon>
        <taxon>Flavobacteriales</taxon>
        <taxon>Flavobacteriaceae</taxon>
        <taxon>Flavobacterium</taxon>
    </lineage>
</organism>
<sequence>MITTHQYLEKYPILKDSEKLIVGTIHPHNHADFALPFFYGNVASIWKILSEAFPGDLQQPLTLEGILTFLQKKKIAISDVILKCERTTPTAFDSDLIPLELNQQILSDIKNSNITEIFFTSGFQKNGAFRLFYVNILGKRITQDIRQKREVVEDTFFGRPIKLTVLYSPSGSSNIGLSKSKLFLENKDKYKDSKKPIHDFKVDYYRDKFDIK</sequence>
<dbReference type="AlphaFoldDB" id="V6SZT0"/>
<accession>V6SZT0</accession>
<dbReference type="InterPro" id="IPR036895">
    <property type="entry name" value="Uracil-DNA_glycosylase-like_sf"/>
</dbReference>
<name>V6SZT0_9FLAO</name>
<dbReference type="eggNOG" id="COG3663">
    <property type="taxonomic scope" value="Bacteria"/>
</dbReference>